<dbReference type="EMBL" id="BAAAQM010000017">
    <property type="protein sequence ID" value="GAA1971823.1"/>
    <property type="molecule type" value="Genomic_DNA"/>
</dbReference>
<reference evidence="2" key="1">
    <citation type="journal article" date="2019" name="Int. J. Syst. Evol. Microbiol.">
        <title>The Global Catalogue of Microorganisms (GCM) 10K type strain sequencing project: providing services to taxonomists for standard genome sequencing and annotation.</title>
        <authorList>
            <consortium name="The Broad Institute Genomics Platform"/>
            <consortium name="The Broad Institute Genome Sequencing Center for Infectious Disease"/>
            <person name="Wu L."/>
            <person name="Ma J."/>
        </authorList>
    </citation>
    <scope>NUCLEOTIDE SEQUENCE [LARGE SCALE GENOMIC DNA]</scope>
    <source>
        <strain evidence="2">JCM 16013</strain>
    </source>
</reference>
<sequence length="193" mass="20928">MATRTDWLDAGLDVLAAHGHPALIEDRVAMRLGVDPKEGSFCEHFGDEAGFHEALLTHAEACYTNAYITRADPSGPGEDSGLTPQDRLGRLADAVLSDGARPDLEVAMRSWARHHAAAGVMQERIDRRRVDYVRGLIAEATGDLEHAERLARLMYLVLVGARQVVPSASNSELREYFGLAMAAIRAGDAPQPS</sequence>
<proteinExistence type="predicted"/>
<dbReference type="Gene3D" id="1.10.357.10">
    <property type="entry name" value="Tetracycline Repressor, domain 2"/>
    <property type="match status" value="1"/>
</dbReference>
<organism evidence="1 2">
    <name type="scientific">Catenulispora subtropica</name>
    <dbReference type="NCBI Taxonomy" id="450798"/>
    <lineage>
        <taxon>Bacteria</taxon>
        <taxon>Bacillati</taxon>
        <taxon>Actinomycetota</taxon>
        <taxon>Actinomycetes</taxon>
        <taxon>Catenulisporales</taxon>
        <taxon>Catenulisporaceae</taxon>
        <taxon>Catenulispora</taxon>
    </lineage>
</organism>
<protein>
    <submittedName>
        <fullName evidence="1">TetR/AcrR family transcriptional regulator</fullName>
    </submittedName>
</protein>
<dbReference type="Proteomes" id="UP001499854">
    <property type="component" value="Unassembled WGS sequence"/>
</dbReference>
<evidence type="ECO:0000313" key="2">
    <source>
        <dbReference type="Proteomes" id="UP001499854"/>
    </source>
</evidence>
<gene>
    <name evidence="1" type="ORF">GCM10009838_34040</name>
</gene>
<accession>A0ABP5D397</accession>
<evidence type="ECO:0000313" key="1">
    <source>
        <dbReference type="EMBL" id="GAA1971823.1"/>
    </source>
</evidence>
<keyword evidence="2" id="KW-1185">Reference proteome</keyword>
<name>A0ABP5D397_9ACTN</name>
<dbReference type="RefSeq" id="WP_344658004.1">
    <property type="nucleotide sequence ID" value="NZ_BAAAQM010000017.1"/>
</dbReference>
<comment type="caution">
    <text evidence="1">The sequence shown here is derived from an EMBL/GenBank/DDBJ whole genome shotgun (WGS) entry which is preliminary data.</text>
</comment>